<comment type="caution">
    <text evidence="7">The sequence shown here is derived from an EMBL/GenBank/DDBJ whole genome shotgun (WGS) entry which is preliminary data.</text>
</comment>
<keyword evidence="6" id="KW-0539">Nucleus</keyword>
<keyword evidence="8" id="KW-1185">Reference proteome</keyword>
<evidence type="ECO:0000256" key="6">
    <source>
        <dbReference type="ARBA" id="ARBA00023242"/>
    </source>
</evidence>
<evidence type="ECO:0000256" key="4">
    <source>
        <dbReference type="ARBA" id="ARBA00023015"/>
    </source>
</evidence>
<dbReference type="Pfam" id="PF04858">
    <property type="entry name" value="TH1"/>
    <property type="match status" value="1"/>
</dbReference>
<comment type="similarity">
    <text evidence="2">Belongs to the NELF-D family.</text>
</comment>
<evidence type="ECO:0000256" key="3">
    <source>
        <dbReference type="ARBA" id="ARBA00022491"/>
    </source>
</evidence>
<dbReference type="Proteomes" id="UP001266305">
    <property type="component" value="Unassembled WGS sequence"/>
</dbReference>
<sequence>MEPSIFNTLKRYFQAGGSPENVIQLLSENYTAVAQTVNLLAEWLIQTANMIKVEPYCKSTEPGADDITGVHAVWNLVDTHCPGVEPVQVQETVENHLKSLLIKHFDPRKADSIFTEEGEGPSCHLADCGPWPALGLLPPELDAHGESISTDLHDRLYDRISTQVTEGPPPVLFFVCLLADPSVAGTDDRTHHMAGPFLQTG</sequence>
<evidence type="ECO:0000256" key="1">
    <source>
        <dbReference type="ARBA" id="ARBA00004123"/>
    </source>
</evidence>
<dbReference type="PANTHER" id="PTHR12144:SF0">
    <property type="entry name" value="NEGATIVE ELONGATION FACTOR C_D"/>
    <property type="match status" value="1"/>
</dbReference>
<comment type="subcellular location">
    <subcellularLocation>
        <location evidence="1">Nucleus</location>
    </subcellularLocation>
</comment>
<dbReference type="InterPro" id="IPR006942">
    <property type="entry name" value="TH1"/>
</dbReference>
<accession>A0ABQ9VMY4</accession>
<dbReference type="PANTHER" id="PTHR12144">
    <property type="entry name" value="NEGATIVE ELONGATION FACTOR D"/>
    <property type="match status" value="1"/>
</dbReference>
<dbReference type="EMBL" id="JASSZA010000005">
    <property type="protein sequence ID" value="KAK2110244.1"/>
    <property type="molecule type" value="Genomic_DNA"/>
</dbReference>
<proteinExistence type="inferred from homology"/>
<organism evidence="7 8">
    <name type="scientific">Saguinus oedipus</name>
    <name type="common">Cotton-top tamarin</name>
    <name type="synonym">Oedipomidas oedipus</name>
    <dbReference type="NCBI Taxonomy" id="9490"/>
    <lineage>
        <taxon>Eukaryota</taxon>
        <taxon>Metazoa</taxon>
        <taxon>Chordata</taxon>
        <taxon>Craniata</taxon>
        <taxon>Vertebrata</taxon>
        <taxon>Euteleostomi</taxon>
        <taxon>Mammalia</taxon>
        <taxon>Eutheria</taxon>
        <taxon>Euarchontoglires</taxon>
        <taxon>Primates</taxon>
        <taxon>Haplorrhini</taxon>
        <taxon>Platyrrhini</taxon>
        <taxon>Cebidae</taxon>
        <taxon>Callitrichinae</taxon>
        <taxon>Saguinus</taxon>
    </lineage>
</organism>
<name>A0ABQ9VMY4_SAGOE</name>
<gene>
    <name evidence="7" type="ORF">P7K49_009990</name>
</gene>
<keyword evidence="3" id="KW-0678">Repressor</keyword>
<keyword evidence="4" id="KW-0805">Transcription regulation</keyword>
<reference evidence="7 8" key="1">
    <citation type="submission" date="2023-05" db="EMBL/GenBank/DDBJ databases">
        <title>B98-5 Cell Line De Novo Hybrid Assembly: An Optical Mapping Approach.</title>
        <authorList>
            <person name="Kananen K."/>
            <person name="Auerbach J.A."/>
            <person name="Kautto E."/>
            <person name="Blachly J.S."/>
        </authorList>
    </citation>
    <scope>NUCLEOTIDE SEQUENCE [LARGE SCALE GENOMIC DNA]</scope>
    <source>
        <strain evidence="7">B95-8</strain>
        <tissue evidence="7">Cell line</tissue>
    </source>
</reference>
<evidence type="ECO:0000313" key="8">
    <source>
        <dbReference type="Proteomes" id="UP001266305"/>
    </source>
</evidence>
<protein>
    <submittedName>
        <fullName evidence="7">Uncharacterized protein</fullName>
    </submittedName>
</protein>
<evidence type="ECO:0000256" key="2">
    <source>
        <dbReference type="ARBA" id="ARBA00005726"/>
    </source>
</evidence>
<evidence type="ECO:0000313" key="7">
    <source>
        <dbReference type="EMBL" id="KAK2110244.1"/>
    </source>
</evidence>
<keyword evidence="5" id="KW-0804">Transcription</keyword>
<evidence type="ECO:0000256" key="5">
    <source>
        <dbReference type="ARBA" id="ARBA00023163"/>
    </source>
</evidence>